<dbReference type="Pfam" id="PF13429">
    <property type="entry name" value="TPR_15"/>
    <property type="match status" value="1"/>
</dbReference>
<accession>A0A381XAE7</accession>
<protein>
    <submittedName>
        <fullName evidence="1">Uncharacterized protein</fullName>
    </submittedName>
</protein>
<dbReference type="InterPro" id="IPR011990">
    <property type="entry name" value="TPR-like_helical_dom_sf"/>
</dbReference>
<dbReference type="PANTHER" id="PTHR12558">
    <property type="entry name" value="CELL DIVISION CYCLE 16,23,27"/>
    <property type="match status" value="1"/>
</dbReference>
<dbReference type="SMART" id="SM00028">
    <property type="entry name" value="TPR"/>
    <property type="match status" value="9"/>
</dbReference>
<dbReference type="Gene3D" id="1.25.40.10">
    <property type="entry name" value="Tetratricopeptide repeat domain"/>
    <property type="match status" value="2"/>
</dbReference>
<gene>
    <name evidence="1" type="ORF">METZ01_LOCUS114315</name>
</gene>
<dbReference type="AlphaFoldDB" id="A0A381XAE7"/>
<dbReference type="EMBL" id="UINC01014409">
    <property type="protein sequence ID" value="SVA61461.1"/>
    <property type="molecule type" value="Genomic_DNA"/>
</dbReference>
<dbReference type="Pfam" id="PF13432">
    <property type="entry name" value="TPR_16"/>
    <property type="match status" value="2"/>
</dbReference>
<dbReference type="Pfam" id="PF13174">
    <property type="entry name" value="TPR_6"/>
    <property type="match status" value="1"/>
</dbReference>
<dbReference type="PROSITE" id="PS50005">
    <property type="entry name" value="TPR"/>
    <property type="match status" value="5"/>
</dbReference>
<organism evidence="1">
    <name type="scientific">marine metagenome</name>
    <dbReference type="NCBI Taxonomy" id="408172"/>
    <lineage>
        <taxon>unclassified sequences</taxon>
        <taxon>metagenomes</taxon>
        <taxon>ecological metagenomes</taxon>
    </lineage>
</organism>
<evidence type="ECO:0000313" key="1">
    <source>
        <dbReference type="EMBL" id="SVA61461.1"/>
    </source>
</evidence>
<sequence>MNKYFFLIVFFALNISTIKAEKDRNNRNEIALHHFMQGEFLLNQGNFALAVIEFQDALEADPNASTIHVSIADAYRRLGKFKRAEDHLHIAIELDPDEKDARQMLGQLYISNKRYQEAEMKFLELNRLDPYNSEYLVILGDLAKLQYKWNDAIDHYLSAFDINPNVIEPVEQALQISLNAELFYRAEEICNILLKDNPRNEKYWETYRDLTLFNKHYEKSLKAIEMLESLKGVSIKSLLQKSAIQQEFNNVSDALLFLHVAFEKDSVNSDILQRLISIYIENENFNEALIYNEKFIRHFPNDSRGFVNKAILSLNRNSPEEAVLALSSHIEKFQNDYSAQFLLGTAFYQLKDYFNAEVHLIKALKIFPESRNTKHTLALIFDNNGDWIRSDSLYMSLISTDSTDAQAYNNFAFSLVERNDNLELALEMALISNRLQPKSAPYLDTLGWIYFKLQQPEKALEYIKESSEIDNNNPVILEHLADVLKATNQIQKANLIYQQAIEIGGDSLSIQKKLRSD</sequence>
<proteinExistence type="predicted"/>
<reference evidence="1" key="1">
    <citation type="submission" date="2018-05" db="EMBL/GenBank/DDBJ databases">
        <authorList>
            <person name="Lanie J.A."/>
            <person name="Ng W.-L."/>
            <person name="Kazmierczak K.M."/>
            <person name="Andrzejewski T.M."/>
            <person name="Davidsen T.M."/>
            <person name="Wayne K.J."/>
            <person name="Tettelin H."/>
            <person name="Glass J.I."/>
            <person name="Rusch D."/>
            <person name="Podicherti R."/>
            <person name="Tsui H.-C.T."/>
            <person name="Winkler M.E."/>
        </authorList>
    </citation>
    <scope>NUCLEOTIDE SEQUENCE</scope>
</reference>
<dbReference type="InterPro" id="IPR019734">
    <property type="entry name" value="TPR_rpt"/>
</dbReference>
<dbReference type="SUPFAM" id="SSF48452">
    <property type="entry name" value="TPR-like"/>
    <property type="match status" value="2"/>
</dbReference>
<name>A0A381XAE7_9ZZZZ</name>
<dbReference type="PANTHER" id="PTHR12558:SF13">
    <property type="entry name" value="CELL DIVISION CYCLE PROTEIN 27 HOMOLOG"/>
    <property type="match status" value="1"/>
</dbReference>